<feature type="transmembrane region" description="Helical" evidence="1">
    <location>
        <begin position="212"/>
        <end position="230"/>
    </location>
</feature>
<feature type="transmembrane region" description="Helical" evidence="1">
    <location>
        <begin position="103"/>
        <end position="130"/>
    </location>
</feature>
<keyword evidence="1" id="KW-0812">Transmembrane</keyword>
<feature type="transmembrane region" description="Helical" evidence="1">
    <location>
        <begin position="56"/>
        <end position="82"/>
    </location>
</feature>
<comment type="caution">
    <text evidence="2">The sequence shown here is derived from an EMBL/GenBank/DDBJ whole genome shotgun (WGS) entry which is preliminary data.</text>
</comment>
<name>A0A926NAK4_9BACL</name>
<evidence type="ECO:0008006" key="4">
    <source>
        <dbReference type="Google" id="ProtNLM"/>
    </source>
</evidence>
<gene>
    <name evidence="2" type="ORF">IC620_11200</name>
</gene>
<evidence type="ECO:0000313" key="2">
    <source>
        <dbReference type="EMBL" id="MBD1372923.1"/>
    </source>
</evidence>
<evidence type="ECO:0000313" key="3">
    <source>
        <dbReference type="Proteomes" id="UP000661691"/>
    </source>
</evidence>
<sequence>MIQWMKMDMVKTDWKMYLLGFGLLNMIIVSCGWLLLHAINPADMKLMYPIFPSYRFVYEWIITASKFGTTIFEAVLLVGIILNEYKNKTILILFQYPYPRWKLLLSKILLIGLLAFTFFSCTTVVSFIGFMTMNTFDAMIDEPITSLLSVHLLLEIMIQGLGTVAIGFIPLFFGMIHKSVKTTWITSTLLAVLIHLPINAPNERMIYGTKPILYIPLAIAGIMVTVHFIYQANNRDVS</sequence>
<keyword evidence="1" id="KW-1133">Transmembrane helix</keyword>
<reference evidence="2" key="1">
    <citation type="submission" date="2020-09" db="EMBL/GenBank/DDBJ databases">
        <title>A novel bacterium of genus Hazenella, isolated from South China Sea.</title>
        <authorList>
            <person name="Huang H."/>
            <person name="Mo K."/>
            <person name="Hu Y."/>
        </authorList>
    </citation>
    <scope>NUCLEOTIDE SEQUENCE</scope>
    <source>
        <strain evidence="2">IB182357</strain>
    </source>
</reference>
<evidence type="ECO:0000256" key="1">
    <source>
        <dbReference type="SAM" id="Phobius"/>
    </source>
</evidence>
<dbReference type="RefSeq" id="WP_191142227.1">
    <property type="nucleotide sequence ID" value="NZ_JACXAH010000015.1"/>
</dbReference>
<dbReference type="PROSITE" id="PS51257">
    <property type="entry name" value="PROKAR_LIPOPROTEIN"/>
    <property type="match status" value="1"/>
</dbReference>
<accession>A0A926NAK4</accession>
<keyword evidence="1" id="KW-0472">Membrane</keyword>
<feature type="transmembrane region" description="Helical" evidence="1">
    <location>
        <begin position="16"/>
        <end position="36"/>
    </location>
</feature>
<organism evidence="2 3">
    <name type="scientific">Polycladospora coralii</name>
    <dbReference type="NCBI Taxonomy" id="2771432"/>
    <lineage>
        <taxon>Bacteria</taxon>
        <taxon>Bacillati</taxon>
        <taxon>Bacillota</taxon>
        <taxon>Bacilli</taxon>
        <taxon>Bacillales</taxon>
        <taxon>Thermoactinomycetaceae</taxon>
        <taxon>Polycladospora</taxon>
    </lineage>
</organism>
<keyword evidence="3" id="KW-1185">Reference proteome</keyword>
<feature type="transmembrane region" description="Helical" evidence="1">
    <location>
        <begin position="150"/>
        <end position="176"/>
    </location>
</feature>
<proteinExistence type="predicted"/>
<dbReference type="AlphaFoldDB" id="A0A926NAK4"/>
<protein>
    <recommendedName>
        <fullName evidence="4">ABC transporter permease</fullName>
    </recommendedName>
</protein>
<dbReference type="EMBL" id="JACXAH010000015">
    <property type="protein sequence ID" value="MBD1372923.1"/>
    <property type="molecule type" value="Genomic_DNA"/>
</dbReference>
<dbReference type="Proteomes" id="UP000661691">
    <property type="component" value="Unassembled WGS sequence"/>
</dbReference>
<feature type="transmembrane region" description="Helical" evidence="1">
    <location>
        <begin position="183"/>
        <end position="200"/>
    </location>
</feature>